<keyword evidence="17" id="KW-1185">Reference proteome</keyword>
<evidence type="ECO:0000313" key="16">
    <source>
        <dbReference type="EMBL" id="KAK3271653.1"/>
    </source>
</evidence>
<keyword evidence="11" id="KW-0539">Nucleus</keyword>
<dbReference type="GO" id="GO:0006417">
    <property type="term" value="P:regulation of translation"/>
    <property type="evidence" value="ECO:0007669"/>
    <property type="project" value="UniProtKB-KW"/>
</dbReference>
<evidence type="ECO:0000256" key="1">
    <source>
        <dbReference type="ARBA" id="ARBA00004123"/>
    </source>
</evidence>
<comment type="caution">
    <text evidence="16">The sequence shown here is derived from an EMBL/GenBank/DDBJ whole genome shotgun (WGS) entry which is preliminary data.</text>
</comment>
<dbReference type="GO" id="GO:0008380">
    <property type="term" value="P:RNA splicing"/>
    <property type="evidence" value="ECO:0007669"/>
    <property type="project" value="UniProtKB-KW"/>
</dbReference>
<reference evidence="16 17" key="1">
    <citation type="journal article" date="2015" name="Genome Biol. Evol.">
        <title>Comparative Genomics of a Bacterivorous Green Alga Reveals Evolutionary Causalities and Consequences of Phago-Mixotrophic Mode of Nutrition.</title>
        <authorList>
            <person name="Burns J.A."/>
            <person name="Paasch A."/>
            <person name="Narechania A."/>
            <person name="Kim E."/>
        </authorList>
    </citation>
    <scope>NUCLEOTIDE SEQUENCE [LARGE SCALE GENOMIC DNA]</scope>
    <source>
        <strain evidence="16 17">PLY_AMNH</strain>
    </source>
</reference>
<dbReference type="CDD" id="cd12324">
    <property type="entry name" value="RRM_RBM8"/>
    <property type="match status" value="1"/>
</dbReference>
<dbReference type="Gene3D" id="3.30.70.330">
    <property type="match status" value="1"/>
</dbReference>
<feature type="region of interest" description="Disordered" evidence="14">
    <location>
        <begin position="1"/>
        <end position="42"/>
    </location>
</feature>
<keyword evidence="6" id="KW-0507">mRNA processing</keyword>
<keyword evidence="7" id="KW-0810">Translation regulation</keyword>
<evidence type="ECO:0000256" key="7">
    <source>
        <dbReference type="ARBA" id="ARBA00022845"/>
    </source>
</evidence>
<keyword evidence="9" id="KW-0866">Nonsense-mediated mRNA decay</keyword>
<sequence>MSSFEVEEELLDEEMDQDAEAAAPRLRSTITSTKKQKGRGFKDTADVERYTGNYESLEGVSGPGPARSVEGWIILVTGVHEEAQEDDLHEAFAEYGEIKNLHLNLDRRTGFVKGYALLEYGNKKEAQDAIDALNGATLLDQSIGVSWAFSKGPLRKSASAGRRR</sequence>
<evidence type="ECO:0000256" key="12">
    <source>
        <dbReference type="ARBA" id="ARBA00077711"/>
    </source>
</evidence>
<feature type="compositionally biased region" description="Acidic residues" evidence="14">
    <location>
        <begin position="1"/>
        <end position="19"/>
    </location>
</feature>
<proteinExistence type="inferred from homology"/>
<evidence type="ECO:0000256" key="13">
    <source>
        <dbReference type="PROSITE-ProRule" id="PRU00176"/>
    </source>
</evidence>
<evidence type="ECO:0000256" key="6">
    <source>
        <dbReference type="ARBA" id="ARBA00022664"/>
    </source>
</evidence>
<dbReference type="EMBL" id="LGRX02009487">
    <property type="protein sequence ID" value="KAK3271653.1"/>
    <property type="molecule type" value="Genomic_DNA"/>
</dbReference>
<dbReference type="FunFam" id="3.30.70.330:FF:000525">
    <property type="entry name" value="RNA-binding protein 8A"/>
    <property type="match status" value="1"/>
</dbReference>
<dbReference type="PROSITE" id="PS50102">
    <property type="entry name" value="RRM"/>
    <property type="match status" value="1"/>
</dbReference>
<keyword evidence="10" id="KW-0508">mRNA splicing</keyword>
<dbReference type="InterPro" id="IPR035979">
    <property type="entry name" value="RBD_domain_sf"/>
</dbReference>
<evidence type="ECO:0000256" key="8">
    <source>
        <dbReference type="ARBA" id="ARBA00022884"/>
    </source>
</evidence>
<evidence type="ECO:0000259" key="15">
    <source>
        <dbReference type="PROSITE" id="PS50102"/>
    </source>
</evidence>
<dbReference type="GO" id="GO:0005737">
    <property type="term" value="C:cytoplasm"/>
    <property type="evidence" value="ECO:0007669"/>
    <property type="project" value="UniProtKB-SubCell"/>
</dbReference>
<dbReference type="GO" id="GO:0003729">
    <property type="term" value="F:mRNA binding"/>
    <property type="evidence" value="ECO:0007669"/>
    <property type="project" value="InterPro"/>
</dbReference>
<evidence type="ECO:0000256" key="5">
    <source>
        <dbReference type="ARBA" id="ARBA00022490"/>
    </source>
</evidence>
<organism evidence="16 17">
    <name type="scientific">Cymbomonas tetramitiformis</name>
    <dbReference type="NCBI Taxonomy" id="36881"/>
    <lineage>
        <taxon>Eukaryota</taxon>
        <taxon>Viridiplantae</taxon>
        <taxon>Chlorophyta</taxon>
        <taxon>Pyramimonadophyceae</taxon>
        <taxon>Pyramimonadales</taxon>
        <taxon>Pyramimonadaceae</taxon>
        <taxon>Cymbomonas</taxon>
    </lineage>
</organism>
<keyword evidence="5" id="KW-0963">Cytoplasm</keyword>
<evidence type="ECO:0000256" key="4">
    <source>
        <dbReference type="ARBA" id="ARBA00022448"/>
    </source>
</evidence>
<dbReference type="GO" id="GO:0000184">
    <property type="term" value="P:nuclear-transcribed mRNA catabolic process, nonsense-mediated decay"/>
    <property type="evidence" value="ECO:0007669"/>
    <property type="project" value="UniProtKB-KW"/>
</dbReference>
<dbReference type="SMART" id="SM00360">
    <property type="entry name" value="RRM"/>
    <property type="match status" value="1"/>
</dbReference>
<protein>
    <recommendedName>
        <fullName evidence="12">RNA-binding protein 8A</fullName>
    </recommendedName>
</protein>
<dbReference type="GO" id="GO:0005634">
    <property type="term" value="C:nucleus"/>
    <property type="evidence" value="ECO:0007669"/>
    <property type="project" value="UniProtKB-SubCell"/>
</dbReference>
<accession>A0AAE0L4D6</accession>
<dbReference type="InterPro" id="IPR012677">
    <property type="entry name" value="Nucleotide-bd_a/b_plait_sf"/>
</dbReference>
<dbReference type="Proteomes" id="UP001190700">
    <property type="component" value="Unassembled WGS sequence"/>
</dbReference>
<comment type="subcellular location">
    <subcellularLocation>
        <location evidence="2">Cytoplasm</location>
    </subcellularLocation>
    <subcellularLocation>
        <location evidence="1">Nucleus</location>
    </subcellularLocation>
</comment>
<dbReference type="PANTHER" id="PTHR45894">
    <property type="entry name" value="RNA-BINDING PROTEIN 8A"/>
    <property type="match status" value="1"/>
</dbReference>
<evidence type="ECO:0000256" key="14">
    <source>
        <dbReference type="SAM" id="MobiDB-lite"/>
    </source>
</evidence>
<dbReference type="GO" id="GO:0006397">
    <property type="term" value="P:mRNA processing"/>
    <property type="evidence" value="ECO:0007669"/>
    <property type="project" value="UniProtKB-KW"/>
</dbReference>
<feature type="domain" description="RRM" evidence="15">
    <location>
        <begin position="72"/>
        <end position="150"/>
    </location>
</feature>
<gene>
    <name evidence="16" type="ORF">CYMTET_20013</name>
</gene>
<dbReference type="AlphaFoldDB" id="A0AAE0L4D6"/>
<dbReference type="InterPro" id="IPR008111">
    <property type="entry name" value="RNA-bd_8"/>
</dbReference>
<evidence type="ECO:0000313" key="17">
    <source>
        <dbReference type="Proteomes" id="UP001190700"/>
    </source>
</evidence>
<evidence type="ECO:0000256" key="2">
    <source>
        <dbReference type="ARBA" id="ARBA00004496"/>
    </source>
</evidence>
<evidence type="ECO:0000256" key="9">
    <source>
        <dbReference type="ARBA" id="ARBA00023161"/>
    </source>
</evidence>
<name>A0AAE0L4D6_9CHLO</name>
<comment type="similarity">
    <text evidence="3">Belongs to the RBM8A family.</text>
</comment>
<dbReference type="InterPro" id="IPR000504">
    <property type="entry name" value="RRM_dom"/>
</dbReference>
<dbReference type="SUPFAM" id="SSF54928">
    <property type="entry name" value="RNA-binding domain, RBD"/>
    <property type="match status" value="1"/>
</dbReference>
<evidence type="ECO:0000256" key="11">
    <source>
        <dbReference type="ARBA" id="ARBA00023242"/>
    </source>
</evidence>
<keyword evidence="4" id="KW-0813">Transport</keyword>
<dbReference type="PRINTS" id="PR01738">
    <property type="entry name" value="RNABINDINGM8"/>
</dbReference>
<dbReference type="Pfam" id="PF00076">
    <property type="entry name" value="RRM_1"/>
    <property type="match status" value="1"/>
</dbReference>
<keyword evidence="8 13" id="KW-0694">RNA-binding</keyword>
<evidence type="ECO:0000256" key="10">
    <source>
        <dbReference type="ARBA" id="ARBA00023187"/>
    </source>
</evidence>
<evidence type="ECO:0000256" key="3">
    <source>
        <dbReference type="ARBA" id="ARBA00007987"/>
    </source>
</evidence>
<dbReference type="InterPro" id="IPR033744">
    <property type="entry name" value="RRM_RBM8"/>
</dbReference>